<organism evidence="2">
    <name type="scientific">marine sediment metagenome</name>
    <dbReference type="NCBI Taxonomy" id="412755"/>
    <lineage>
        <taxon>unclassified sequences</taxon>
        <taxon>metagenomes</taxon>
        <taxon>ecological metagenomes</taxon>
    </lineage>
</organism>
<dbReference type="Gene3D" id="3.30.1360.120">
    <property type="entry name" value="Probable tRNA modification gtpase trme, domain 1"/>
    <property type="match status" value="1"/>
</dbReference>
<dbReference type="SUPFAM" id="SSF101790">
    <property type="entry name" value="Aminomethyltransferase beta-barrel domain"/>
    <property type="match status" value="1"/>
</dbReference>
<evidence type="ECO:0000259" key="1">
    <source>
        <dbReference type="Pfam" id="PF08669"/>
    </source>
</evidence>
<dbReference type="InterPro" id="IPR027266">
    <property type="entry name" value="TrmE/GcvT-like"/>
</dbReference>
<feature type="domain" description="Aminomethyltransferase C-terminal" evidence="1">
    <location>
        <begin position="30"/>
        <end position="90"/>
    </location>
</feature>
<protein>
    <recommendedName>
        <fullName evidence="1">Aminomethyltransferase C-terminal domain-containing protein</fullName>
    </recommendedName>
</protein>
<reference evidence="2" key="1">
    <citation type="journal article" date="2015" name="Nature">
        <title>Complex archaea that bridge the gap between prokaryotes and eukaryotes.</title>
        <authorList>
            <person name="Spang A."/>
            <person name="Saw J.H."/>
            <person name="Jorgensen S.L."/>
            <person name="Zaremba-Niedzwiedzka K."/>
            <person name="Martijn J."/>
            <person name="Lind A.E."/>
            <person name="van Eijk R."/>
            <person name="Schleper C."/>
            <person name="Guy L."/>
            <person name="Ettema T.J."/>
        </authorList>
    </citation>
    <scope>NUCLEOTIDE SEQUENCE</scope>
</reference>
<accession>A0A0F9E833</accession>
<evidence type="ECO:0000313" key="2">
    <source>
        <dbReference type="EMBL" id="KKL70213.1"/>
    </source>
</evidence>
<comment type="caution">
    <text evidence="2">The sequence shown here is derived from an EMBL/GenBank/DDBJ whole genome shotgun (WGS) entry which is preliminary data.</text>
</comment>
<feature type="non-terminal residue" evidence="2">
    <location>
        <position position="1"/>
    </location>
</feature>
<sequence>YGTFVKLHKPYFIGKKCLMERQAHRKMEIIRFKMKSKGIKMAKSEDPIVDEKGQYIGRVTSCALVEGRQLGLAYVDRDFAEEGRKIRIFMLAPGGKISPEPPKDELTRGDKVLLHQEAVVLSRFPEEKSKPVA</sequence>
<dbReference type="InterPro" id="IPR029043">
    <property type="entry name" value="GcvT/YgfZ_C"/>
</dbReference>
<dbReference type="AlphaFoldDB" id="A0A0F9E833"/>
<proteinExistence type="predicted"/>
<dbReference type="EMBL" id="LAZR01025966">
    <property type="protein sequence ID" value="KKL70213.1"/>
    <property type="molecule type" value="Genomic_DNA"/>
</dbReference>
<gene>
    <name evidence="2" type="ORF">LCGC14_2107170</name>
</gene>
<dbReference type="Pfam" id="PF08669">
    <property type="entry name" value="GCV_T_C"/>
    <property type="match status" value="1"/>
</dbReference>
<name>A0A0F9E833_9ZZZZ</name>
<dbReference type="InterPro" id="IPR013977">
    <property type="entry name" value="GcvT_C"/>
</dbReference>